<feature type="transmembrane region" description="Helical" evidence="2">
    <location>
        <begin position="424"/>
        <end position="445"/>
    </location>
</feature>
<keyword evidence="2" id="KW-1133">Transmembrane helix</keyword>
<comment type="caution">
    <text evidence="4">The sequence shown here is derived from an EMBL/GenBank/DDBJ whole genome shotgun (WGS) entry which is preliminary data.</text>
</comment>
<dbReference type="HOGENOM" id="CLU_014820_0_0_9"/>
<feature type="transmembrane region" description="Helical" evidence="2">
    <location>
        <begin position="452"/>
        <end position="471"/>
    </location>
</feature>
<dbReference type="EMBL" id="AQOB01000002">
    <property type="protein sequence ID" value="EOQ39641.1"/>
    <property type="molecule type" value="Genomic_DNA"/>
</dbReference>
<feature type="coiled-coil region" evidence="1">
    <location>
        <begin position="48"/>
        <end position="75"/>
    </location>
</feature>
<keyword evidence="1" id="KW-0175">Coiled coil</keyword>
<dbReference type="AlphaFoldDB" id="R8W515"/>
<sequence length="696" mass="73576">MATIRTSIALYDGVTSPLANMNRALNIVLNSFEAMQGASGRAIDTAAIQQAREELARTETALNSIEQRLGQADNQQNRFNQSLRAGGNAAGVLLSKIKSIGLTLGGMIGIGKVIGLSDQLASTTARLNLIVDDGGSIEELQRKVMASAQASRAAYFDTAKAIAKMGANAGAAFGTNDEVIAFMEQVNKQFVIGGATAEEQKYAMVQLTQAMGAGALRGEELNSILEQAPGIARAIEQYMGIAEGSIKTVAQDGKVTSEIVKNALFAVADETNAKFESMPKTWAQIWIGMKNSALSTFSPILRQINQIANTDDFQNTTNGILNALAGIAGALAVVFGLGVQVGSFLYDNWSIIAPVLTAAAVALLLYTGYLTGYNAVQAISNGLSAVSAARAAIKAGATLAEAAATTTATGAQVGLNAALLACPVTWIVIGILTIIAAIYAAVAAINHFKGTSYSATGFIAGLFATLGAFILNSTVIPVQRAFASAANFIGNVFRDPVAAVKVLFLDMVETVLSYIQKLAQGVEDLVNKIPGVEVEMTAGIDYYVRSVQDAKQNIKDESGWTEYVKAWDYIDYRDAAAAGYSFGAGVEEKVGNLFNFDLSDPLGAAGYQNNFDGIYDNTQAIADNTKQSKNTSDEELAYLRMIAERQAVNQFTTAEIKVEMHNQNSIANALDLDGIMDEMQTRAVQAMIEASEGVHI</sequence>
<organism evidence="4 5">
    <name type="scientific">Butyricicoccus pullicaecorum 1.2</name>
    <dbReference type="NCBI Taxonomy" id="1203606"/>
    <lineage>
        <taxon>Bacteria</taxon>
        <taxon>Bacillati</taxon>
        <taxon>Bacillota</taxon>
        <taxon>Clostridia</taxon>
        <taxon>Eubacteriales</taxon>
        <taxon>Butyricicoccaceae</taxon>
        <taxon>Butyricicoccus</taxon>
    </lineage>
</organism>
<dbReference type="NCBIfam" id="TIGR02675">
    <property type="entry name" value="tape_meas_nterm"/>
    <property type="match status" value="1"/>
</dbReference>
<feature type="transmembrane region" description="Helical" evidence="2">
    <location>
        <begin position="319"/>
        <end position="339"/>
    </location>
</feature>
<dbReference type="eggNOG" id="COG5281">
    <property type="taxonomic scope" value="Bacteria"/>
</dbReference>
<dbReference type="Proteomes" id="UP000013981">
    <property type="component" value="Unassembled WGS sequence"/>
</dbReference>
<keyword evidence="5" id="KW-1185">Reference proteome</keyword>
<evidence type="ECO:0000313" key="4">
    <source>
        <dbReference type="EMBL" id="EOQ39641.1"/>
    </source>
</evidence>
<dbReference type="RefSeq" id="WP_016146544.1">
    <property type="nucleotide sequence ID" value="NZ_KB976103.1"/>
</dbReference>
<proteinExistence type="predicted"/>
<evidence type="ECO:0000259" key="3">
    <source>
        <dbReference type="Pfam" id="PF20155"/>
    </source>
</evidence>
<dbReference type="Pfam" id="PF20155">
    <property type="entry name" value="TMP_3"/>
    <property type="match status" value="1"/>
</dbReference>
<reference evidence="4 5" key="1">
    <citation type="submission" date="2013-01" db="EMBL/GenBank/DDBJ databases">
        <title>The Genome Sequence of Butyricicoccus pullicaecorum 1.2.</title>
        <authorList>
            <consortium name="The Broad Institute Genome Sequencing Platform"/>
            <person name="Earl A."/>
            <person name="Ward D."/>
            <person name="Feldgarden M."/>
            <person name="Gevers D."/>
            <person name="Van Immerseel F."/>
            <person name="Eeckhaut V."/>
            <person name="Walker B."/>
            <person name="Young S.K."/>
            <person name="Zeng Q."/>
            <person name="Gargeya S."/>
            <person name="Fitzgerald M."/>
            <person name="Haas B."/>
            <person name="Abouelleil A."/>
            <person name="Alvarado L."/>
            <person name="Arachchi H.M."/>
            <person name="Berlin A.M."/>
            <person name="Chapman S.B."/>
            <person name="Dewar J."/>
            <person name="Goldberg J."/>
            <person name="Griggs A."/>
            <person name="Gujja S."/>
            <person name="Hansen M."/>
            <person name="Howarth C."/>
            <person name="Imamovic A."/>
            <person name="Larimer J."/>
            <person name="McCowan C."/>
            <person name="Murphy C."/>
            <person name="Neiman D."/>
            <person name="Pearson M."/>
            <person name="Priest M."/>
            <person name="Roberts A."/>
            <person name="Saif S."/>
            <person name="Shea T."/>
            <person name="Sisk P."/>
            <person name="Sykes S."/>
            <person name="Wortman J."/>
            <person name="Nusbaum C."/>
            <person name="Birren B."/>
        </authorList>
    </citation>
    <scope>NUCLEOTIDE SEQUENCE [LARGE SCALE GENOMIC DNA]</scope>
    <source>
        <strain evidence="4 5">1.2</strain>
    </source>
</reference>
<accession>R8W515</accession>
<dbReference type="InterPro" id="IPR013491">
    <property type="entry name" value="Tape_meas_N"/>
</dbReference>
<dbReference type="OrthoDB" id="1677957at2"/>
<feature type="domain" description="Tape measure protein N-terminal" evidence="3">
    <location>
        <begin position="112"/>
        <end position="295"/>
    </location>
</feature>
<name>R8W515_9FIRM</name>
<keyword evidence="2" id="KW-0472">Membrane</keyword>
<gene>
    <name evidence="4" type="ORF">HMPREF1526_00335</name>
</gene>
<dbReference type="PATRIC" id="fig|1203606.4.peg.307"/>
<keyword evidence="2" id="KW-0812">Transmembrane</keyword>
<protein>
    <submittedName>
        <fullName evidence="4">Tape measure domain-containing protein</fullName>
    </submittedName>
</protein>
<evidence type="ECO:0000256" key="2">
    <source>
        <dbReference type="SAM" id="Phobius"/>
    </source>
</evidence>
<feature type="transmembrane region" description="Helical" evidence="2">
    <location>
        <begin position="351"/>
        <end position="369"/>
    </location>
</feature>
<evidence type="ECO:0000256" key="1">
    <source>
        <dbReference type="SAM" id="Coils"/>
    </source>
</evidence>
<evidence type="ECO:0000313" key="5">
    <source>
        <dbReference type="Proteomes" id="UP000013981"/>
    </source>
</evidence>